<dbReference type="AlphaFoldDB" id="A0A521DEW7"/>
<gene>
    <name evidence="1" type="ORF">SAMN06265219_108112</name>
</gene>
<dbReference type="Proteomes" id="UP000317557">
    <property type="component" value="Unassembled WGS sequence"/>
</dbReference>
<name>A0A521DEW7_9BACT</name>
<protein>
    <submittedName>
        <fullName evidence="1">Uncharacterized protein</fullName>
    </submittedName>
</protein>
<sequence length="286" mass="33234">MNAASANLGVCFFSDRLFYSINDPERDKHLFRIGSFDFNFNVIDAITRQHSDYFPHLVSTFEDFRTRHNIKSVRALTHPAHECWTVFPKVVYDNADEREDHLSILMKGVEREHIEPTWHELHNNEYRFLCLRRRNLMDGFDKLTTRVATTDFSSDFEMAQKWSAFAKPGGSFMMIGCHQNVLSVTSFLLGKFRAATYISFDQREDLPYHWLQQSAHSSWMRGIHETIYLFGHQTHAVEQALKGFWDDSAEISRLNSLEEIGVEAEEETYGFDLAAAFPAILLSLDF</sequence>
<dbReference type="OrthoDB" id="1522970at2"/>
<organism evidence="1 2">
    <name type="scientific">Gracilimonas mengyeensis</name>
    <dbReference type="NCBI Taxonomy" id="1302730"/>
    <lineage>
        <taxon>Bacteria</taxon>
        <taxon>Pseudomonadati</taxon>
        <taxon>Balneolota</taxon>
        <taxon>Balneolia</taxon>
        <taxon>Balneolales</taxon>
        <taxon>Balneolaceae</taxon>
        <taxon>Gracilimonas</taxon>
    </lineage>
</organism>
<evidence type="ECO:0000313" key="2">
    <source>
        <dbReference type="Proteomes" id="UP000317557"/>
    </source>
</evidence>
<proteinExistence type="predicted"/>
<accession>A0A521DEW7</accession>
<reference evidence="1 2" key="1">
    <citation type="submission" date="2017-05" db="EMBL/GenBank/DDBJ databases">
        <authorList>
            <person name="Varghese N."/>
            <person name="Submissions S."/>
        </authorList>
    </citation>
    <scope>NUCLEOTIDE SEQUENCE [LARGE SCALE GENOMIC DNA]</scope>
    <source>
        <strain evidence="1 2">DSM 21985</strain>
    </source>
</reference>
<dbReference type="RefSeq" id="WP_142454575.1">
    <property type="nucleotide sequence ID" value="NZ_FXTP01000008.1"/>
</dbReference>
<evidence type="ECO:0000313" key="1">
    <source>
        <dbReference type="EMBL" id="SMO70193.1"/>
    </source>
</evidence>
<keyword evidence="2" id="KW-1185">Reference proteome</keyword>
<dbReference type="EMBL" id="FXTP01000008">
    <property type="protein sequence ID" value="SMO70193.1"/>
    <property type="molecule type" value="Genomic_DNA"/>
</dbReference>